<dbReference type="GO" id="GO:0016020">
    <property type="term" value="C:membrane"/>
    <property type="evidence" value="ECO:0007669"/>
    <property type="project" value="UniProtKB-SubCell"/>
</dbReference>
<dbReference type="InterPro" id="IPR037682">
    <property type="entry name" value="TonB_C"/>
</dbReference>
<dbReference type="OrthoDB" id="6266234at2"/>
<evidence type="ECO:0000256" key="3">
    <source>
        <dbReference type="ARBA" id="ARBA00022989"/>
    </source>
</evidence>
<protein>
    <submittedName>
        <fullName evidence="7">Energy transducer TonB</fullName>
    </submittedName>
</protein>
<organism evidence="7 8">
    <name type="scientific">Colwellia demingiae</name>
    <dbReference type="NCBI Taxonomy" id="89401"/>
    <lineage>
        <taxon>Bacteria</taxon>
        <taxon>Pseudomonadati</taxon>
        <taxon>Pseudomonadota</taxon>
        <taxon>Gammaproteobacteria</taxon>
        <taxon>Alteromonadales</taxon>
        <taxon>Colwelliaceae</taxon>
        <taxon>Colwellia</taxon>
    </lineage>
</organism>
<keyword evidence="4" id="KW-0472">Membrane</keyword>
<keyword evidence="2" id="KW-0812">Transmembrane</keyword>
<dbReference type="InterPro" id="IPR006260">
    <property type="entry name" value="TonB/TolA_C"/>
</dbReference>
<keyword evidence="5" id="KW-0732">Signal</keyword>
<evidence type="ECO:0000256" key="2">
    <source>
        <dbReference type="ARBA" id="ARBA00022692"/>
    </source>
</evidence>
<dbReference type="AlphaFoldDB" id="A0A5C6Q3W4"/>
<comment type="subcellular location">
    <subcellularLocation>
        <location evidence="1">Membrane</location>
        <topology evidence="1">Single-pass membrane protein</topology>
    </subcellularLocation>
</comment>
<feature type="signal peptide" evidence="5">
    <location>
        <begin position="1"/>
        <end position="21"/>
    </location>
</feature>
<keyword evidence="8" id="KW-1185">Reference proteome</keyword>
<evidence type="ECO:0000313" key="7">
    <source>
        <dbReference type="EMBL" id="TWX63481.1"/>
    </source>
</evidence>
<name>A0A5C6Q3W4_9GAMM</name>
<dbReference type="PROSITE" id="PS52015">
    <property type="entry name" value="TONB_CTD"/>
    <property type="match status" value="1"/>
</dbReference>
<feature type="chain" id="PRO_5022662859" evidence="5">
    <location>
        <begin position="22"/>
        <end position="146"/>
    </location>
</feature>
<dbReference type="GO" id="GO:0055085">
    <property type="term" value="P:transmembrane transport"/>
    <property type="evidence" value="ECO:0007669"/>
    <property type="project" value="InterPro"/>
</dbReference>
<dbReference type="SUPFAM" id="SSF74653">
    <property type="entry name" value="TolA/TonB C-terminal domain"/>
    <property type="match status" value="1"/>
</dbReference>
<dbReference type="Gene3D" id="3.30.1150.10">
    <property type="match status" value="1"/>
</dbReference>
<dbReference type="Pfam" id="PF03544">
    <property type="entry name" value="TonB_C"/>
    <property type="match status" value="1"/>
</dbReference>
<evidence type="ECO:0000313" key="8">
    <source>
        <dbReference type="Proteomes" id="UP000321822"/>
    </source>
</evidence>
<dbReference type="NCBIfam" id="TIGR01352">
    <property type="entry name" value="tonB_Cterm"/>
    <property type="match status" value="1"/>
</dbReference>
<sequence length="146" mass="16488">MKKLMALIAFVLMSVSISSLAKKIYADVQVTDINPTSNFTWQRENKNTPKYPIELARTGVRGCAILSFDISQSGKTENVEIINSLPKKSIGKYSRRMLKKWQWVPVSTEGKSTVEKRTLRLDFCMGGESTELSQKYCIQQTKLACS</sequence>
<evidence type="ECO:0000256" key="4">
    <source>
        <dbReference type="ARBA" id="ARBA00023136"/>
    </source>
</evidence>
<dbReference type="Proteomes" id="UP000321822">
    <property type="component" value="Unassembled WGS sequence"/>
</dbReference>
<gene>
    <name evidence="7" type="ORF">ESZ36_22175</name>
</gene>
<accession>A0A5C6Q3W4</accession>
<comment type="caution">
    <text evidence="7">The sequence shown here is derived from an EMBL/GenBank/DDBJ whole genome shotgun (WGS) entry which is preliminary data.</text>
</comment>
<evidence type="ECO:0000256" key="5">
    <source>
        <dbReference type="SAM" id="SignalP"/>
    </source>
</evidence>
<dbReference type="RefSeq" id="WP_146791954.1">
    <property type="nucleotide sequence ID" value="NZ_VOLT01000021.1"/>
</dbReference>
<proteinExistence type="predicted"/>
<reference evidence="7 8" key="1">
    <citation type="submission" date="2019-07" db="EMBL/GenBank/DDBJ databases">
        <title>Genomes of sea-ice associated Colwellia species.</title>
        <authorList>
            <person name="Bowman J.P."/>
        </authorList>
    </citation>
    <scope>NUCLEOTIDE SEQUENCE [LARGE SCALE GENOMIC DNA]</scope>
    <source>
        <strain evidence="7 8">ACAM 459</strain>
    </source>
</reference>
<keyword evidence="3" id="KW-1133">Transmembrane helix</keyword>
<evidence type="ECO:0000256" key="1">
    <source>
        <dbReference type="ARBA" id="ARBA00004167"/>
    </source>
</evidence>
<evidence type="ECO:0000259" key="6">
    <source>
        <dbReference type="PROSITE" id="PS52015"/>
    </source>
</evidence>
<dbReference type="EMBL" id="VOLT01000021">
    <property type="protein sequence ID" value="TWX63481.1"/>
    <property type="molecule type" value="Genomic_DNA"/>
</dbReference>
<feature type="domain" description="TonB C-terminal" evidence="6">
    <location>
        <begin position="36"/>
        <end position="132"/>
    </location>
</feature>